<organism evidence="2 3">
    <name type="scientific">Aspergillus aculeatus (strain ATCC 16872 / CBS 172.66 / WB 5094)</name>
    <dbReference type="NCBI Taxonomy" id="690307"/>
    <lineage>
        <taxon>Eukaryota</taxon>
        <taxon>Fungi</taxon>
        <taxon>Dikarya</taxon>
        <taxon>Ascomycota</taxon>
        <taxon>Pezizomycotina</taxon>
        <taxon>Eurotiomycetes</taxon>
        <taxon>Eurotiomycetidae</taxon>
        <taxon>Eurotiales</taxon>
        <taxon>Aspergillaceae</taxon>
        <taxon>Aspergillus</taxon>
        <taxon>Aspergillus subgen. Circumdati</taxon>
    </lineage>
</organism>
<evidence type="ECO:0000313" key="2">
    <source>
        <dbReference type="EMBL" id="OJK05092.1"/>
    </source>
</evidence>
<dbReference type="GeneID" id="30976946"/>
<name>A0A1L9X9H5_ASPA1</name>
<proteinExistence type="predicted"/>
<feature type="compositionally biased region" description="Basic and acidic residues" evidence="1">
    <location>
        <begin position="78"/>
        <end position="97"/>
    </location>
</feature>
<dbReference type="OrthoDB" id="4158087at2759"/>
<dbReference type="InterPro" id="IPR021858">
    <property type="entry name" value="Fun_TF"/>
</dbReference>
<feature type="compositionally biased region" description="Polar residues" evidence="1">
    <location>
        <begin position="10"/>
        <end position="37"/>
    </location>
</feature>
<sequence>MSPEPDKSSTIEPTAGSSQVRWQFINASGNSRNNLTQVKRHVMQEYMRQKRQAAGQSDIDVDETMGEGGRKPSRSLRKAKDSSHRDDPADTRPKVEIDENAEDTAANIVHQHGSEKSSTYPISEHNIAEVVESFSAEVGAYPKSESSVSLPIRDSHMSSYSSSSSDSRIWYSATSQSSSSELGSLTPRSSVPTSPYEVALSPKTVLSAARTDPFNTLPLELDLDGQRLFDFYVNEMPACSYGNHFRSSKAHNWYTAVFVPEGMKGPVAFQNTILVHAANTWTWVRNQEVDERGLIHRDRAISMLREHRERHPHDFSDEIIIACLSAAGLEDFDPRPGRKQISWLHMRAAREMIRARGGPAAFLNTRLGMLINWQDYILSGYETDGPSFFFDAAPPMIQPNERRASEQQSATITQPMLASYPVPVELSLSWPRPLLPYEEIQYQCGEFITFLKRCQQLSVYQASTTDVNLLQMRHTAFREGSLLHQILAAPPGARFTASGNRKQFVARLVALLMLNAALWDYRHSAPHSETFLQTLQQAVVDSEVNMSGSVEALLQILLECNDGSVNTTSDSCSQGPDFTQYSQTANTPYHRPWFAGRMLKVAKRLSYESWMHVNYILFSCLTMQPGTPNVALWEDSLRQEILHAPLTKYIMSSLEEL</sequence>
<gene>
    <name evidence="2" type="ORF">ASPACDRAFT_56491</name>
</gene>
<dbReference type="EMBL" id="KV878970">
    <property type="protein sequence ID" value="OJK05092.1"/>
    <property type="molecule type" value="Genomic_DNA"/>
</dbReference>
<feature type="region of interest" description="Disordered" evidence="1">
    <location>
        <begin position="1"/>
        <end position="101"/>
    </location>
</feature>
<dbReference type="RefSeq" id="XP_020061431.1">
    <property type="nucleotide sequence ID" value="XM_020203132.1"/>
</dbReference>
<evidence type="ECO:0000313" key="3">
    <source>
        <dbReference type="Proteomes" id="UP000184546"/>
    </source>
</evidence>
<dbReference type="OMA" id="NTWAWVR"/>
<dbReference type="PANTHER" id="PTHR37540:SF10">
    <property type="entry name" value="SIGMA-70 REGION 2 FAMILY PROTEIN"/>
    <property type="match status" value="1"/>
</dbReference>
<dbReference type="STRING" id="690307.A0A1L9X9H5"/>
<evidence type="ECO:0000256" key="1">
    <source>
        <dbReference type="SAM" id="MobiDB-lite"/>
    </source>
</evidence>
<feature type="region of interest" description="Disordered" evidence="1">
    <location>
        <begin position="145"/>
        <end position="165"/>
    </location>
</feature>
<keyword evidence="3" id="KW-1185">Reference proteome</keyword>
<dbReference type="AlphaFoldDB" id="A0A1L9X9H5"/>
<accession>A0A1L9X9H5</accession>
<dbReference type="VEuPathDB" id="FungiDB:ASPACDRAFT_56491"/>
<dbReference type="PANTHER" id="PTHR37540">
    <property type="entry name" value="TRANSCRIPTION FACTOR (ACR-2), PUTATIVE-RELATED-RELATED"/>
    <property type="match status" value="1"/>
</dbReference>
<protein>
    <recommendedName>
        <fullName evidence="4">Sigma-70 region 2 family protein</fullName>
    </recommendedName>
</protein>
<evidence type="ECO:0008006" key="4">
    <source>
        <dbReference type="Google" id="ProtNLM"/>
    </source>
</evidence>
<dbReference type="Proteomes" id="UP000184546">
    <property type="component" value="Unassembled WGS sequence"/>
</dbReference>
<reference evidence="3" key="1">
    <citation type="journal article" date="2017" name="Genome Biol.">
        <title>Comparative genomics reveals high biological diversity and specific adaptations in the industrially and medically important fungal genus Aspergillus.</title>
        <authorList>
            <person name="de Vries R.P."/>
            <person name="Riley R."/>
            <person name="Wiebenga A."/>
            <person name="Aguilar-Osorio G."/>
            <person name="Amillis S."/>
            <person name="Uchima C.A."/>
            <person name="Anderluh G."/>
            <person name="Asadollahi M."/>
            <person name="Askin M."/>
            <person name="Barry K."/>
            <person name="Battaglia E."/>
            <person name="Bayram O."/>
            <person name="Benocci T."/>
            <person name="Braus-Stromeyer S.A."/>
            <person name="Caldana C."/>
            <person name="Canovas D."/>
            <person name="Cerqueira G.C."/>
            <person name="Chen F."/>
            <person name="Chen W."/>
            <person name="Choi C."/>
            <person name="Clum A."/>
            <person name="Dos Santos R.A."/>
            <person name="Damasio A.R."/>
            <person name="Diallinas G."/>
            <person name="Emri T."/>
            <person name="Fekete E."/>
            <person name="Flipphi M."/>
            <person name="Freyberg S."/>
            <person name="Gallo A."/>
            <person name="Gournas C."/>
            <person name="Habgood R."/>
            <person name="Hainaut M."/>
            <person name="Harispe M.L."/>
            <person name="Henrissat B."/>
            <person name="Hilden K.S."/>
            <person name="Hope R."/>
            <person name="Hossain A."/>
            <person name="Karabika E."/>
            <person name="Karaffa L."/>
            <person name="Karanyi Z."/>
            <person name="Krasevec N."/>
            <person name="Kuo A."/>
            <person name="Kusch H."/>
            <person name="LaButti K."/>
            <person name="Lagendijk E.L."/>
            <person name="Lapidus A."/>
            <person name="Levasseur A."/>
            <person name="Lindquist E."/>
            <person name="Lipzen A."/>
            <person name="Logrieco A.F."/>
            <person name="MacCabe A."/>
            <person name="Maekelae M.R."/>
            <person name="Malavazi I."/>
            <person name="Melin P."/>
            <person name="Meyer V."/>
            <person name="Mielnichuk N."/>
            <person name="Miskei M."/>
            <person name="Molnar A.P."/>
            <person name="Mule G."/>
            <person name="Ngan C.Y."/>
            <person name="Orejas M."/>
            <person name="Orosz E."/>
            <person name="Ouedraogo J.P."/>
            <person name="Overkamp K.M."/>
            <person name="Park H.-S."/>
            <person name="Perrone G."/>
            <person name="Piumi F."/>
            <person name="Punt P.J."/>
            <person name="Ram A.F."/>
            <person name="Ramon A."/>
            <person name="Rauscher S."/>
            <person name="Record E."/>
            <person name="Riano-Pachon D.M."/>
            <person name="Robert V."/>
            <person name="Roehrig J."/>
            <person name="Ruller R."/>
            <person name="Salamov A."/>
            <person name="Salih N.S."/>
            <person name="Samson R.A."/>
            <person name="Sandor E."/>
            <person name="Sanguinetti M."/>
            <person name="Schuetze T."/>
            <person name="Sepcic K."/>
            <person name="Shelest E."/>
            <person name="Sherlock G."/>
            <person name="Sophianopoulou V."/>
            <person name="Squina F.M."/>
            <person name="Sun H."/>
            <person name="Susca A."/>
            <person name="Todd R.B."/>
            <person name="Tsang A."/>
            <person name="Unkles S.E."/>
            <person name="van de Wiele N."/>
            <person name="van Rossen-Uffink D."/>
            <person name="Oliveira J.V."/>
            <person name="Vesth T.C."/>
            <person name="Visser J."/>
            <person name="Yu J.-H."/>
            <person name="Zhou M."/>
            <person name="Andersen M.R."/>
            <person name="Archer D.B."/>
            <person name="Baker S.E."/>
            <person name="Benoit I."/>
            <person name="Brakhage A.A."/>
            <person name="Braus G.H."/>
            <person name="Fischer R."/>
            <person name="Frisvad J.C."/>
            <person name="Goldman G.H."/>
            <person name="Houbraken J."/>
            <person name="Oakley B."/>
            <person name="Pocsi I."/>
            <person name="Scazzocchio C."/>
            <person name="Seiboth B."/>
            <person name="vanKuyk P.A."/>
            <person name="Wortman J."/>
            <person name="Dyer P.S."/>
            <person name="Grigoriev I.V."/>
        </authorList>
    </citation>
    <scope>NUCLEOTIDE SEQUENCE [LARGE SCALE GENOMIC DNA]</scope>
    <source>
        <strain evidence="3">ATCC 16872 / CBS 172.66 / WB 5094</strain>
    </source>
</reference>
<dbReference type="Pfam" id="PF11951">
    <property type="entry name" value="Fungal_trans_2"/>
    <property type="match status" value="1"/>
</dbReference>